<dbReference type="EMBL" id="HBUF01096144">
    <property type="protein sequence ID" value="CAG6636860.1"/>
    <property type="molecule type" value="Transcribed_RNA"/>
</dbReference>
<dbReference type="AlphaFoldDB" id="A0A8D8QRG9"/>
<accession>A0A8D8QRG9</accession>
<sequence length="104" mass="11696">MLMITGMLVRQACMLICQVLVCHFRFVFIINVRDLFFWKIVYGLADVPHLLWNDIVNTVCYSFSASHSSRRHCCCTCSGSSSCGRTSCSCRSSSCSSVVWCLCC</sequence>
<organism evidence="1">
    <name type="scientific">Cacopsylla melanoneura</name>
    <dbReference type="NCBI Taxonomy" id="428564"/>
    <lineage>
        <taxon>Eukaryota</taxon>
        <taxon>Metazoa</taxon>
        <taxon>Ecdysozoa</taxon>
        <taxon>Arthropoda</taxon>
        <taxon>Hexapoda</taxon>
        <taxon>Insecta</taxon>
        <taxon>Pterygota</taxon>
        <taxon>Neoptera</taxon>
        <taxon>Paraneoptera</taxon>
        <taxon>Hemiptera</taxon>
        <taxon>Sternorrhyncha</taxon>
        <taxon>Psylloidea</taxon>
        <taxon>Psyllidae</taxon>
        <taxon>Psyllinae</taxon>
        <taxon>Cacopsylla</taxon>
    </lineage>
</organism>
<name>A0A8D8QRG9_9HEMI</name>
<evidence type="ECO:0000313" key="1">
    <source>
        <dbReference type="EMBL" id="CAG6636861.1"/>
    </source>
</evidence>
<reference evidence="1" key="1">
    <citation type="submission" date="2021-05" db="EMBL/GenBank/DDBJ databases">
        <authorList>
            <person name="Alioto T."/>
            <person name="Alioto T."/>
            <person name="Gomez Garrido J."/>
        </authorList>
    </citation>
    <scope>NUCLEOTIDE SEQUENCE</scope>
</reference>
<proteinExistence type="predicted"/>
<protein>
    <submittedName>
        <fullName evidence="1">Uncharacterized protein</fullName>
    </submittedName>
</protein>
<dbReference type="EMBL" id="HBUF01096145">
    <property type="protein sequence ID" value="CAG6636861.1"/>
    <property type="molecule type" value="Transcribed_RNA"/>
</dbReference>